<dbReference type="AlphaFoldDB" id="A0A3N4RZS0"/>
<comment type="caution">
    <text evidence="2">The sequence shown here is derived from an EMBL/GenBank/DDBJ whole genome shotgun (WGS) entry which is preliminary data.</text>
</comment>
<feature type="compositionally biased region" description="Polar residues" evidence="1">
    <location>
        <begin position="124"/>
        <end position="140"/>
    </location>
</feature>
<feature type="region of interest" description="Disordered" evidence="1">
    <location>
        <begin position="240"/>
        <end position="324"/>
    </location>
</feature>
<dbReference type="Proteomes" id="UP000266906">
    <property type="component" value="Unassembled WGS sequence"/>
</dbReference>
<evidence type="ECO:0000313" key="3">
    <source>
        <dbReference type="Proteomes" id="UP000266906"/>
    </source>
</evidence>
<feature type="region of interest" description="Disordered" evidence="1">
    <location>
        <begin position="1"/>
        <end position="157"/>
    </location>
</feature>
<keyword evidence="3" id="KW-1185">Reference proteome</keyword>
<protein>
    <submittedName>
        <fullName evidence="2">Uncharacterized protein</fullName>
    </submittedName>
</protein>
<proteinExistence type="predicted"/>
<feature type="compositionally biased region" description="Low complexity" evidence="1">
    <location>
        <begin position="240"/>
        <end position="259"/>
    </location>
</feature>
<evidence type="ECO:0000313" key="2">
    <source>
        <dbReference type="EMBL" id="RPE32250.1"/>
    </source>
</evidence>
<name>A0A3N4RZS0_9ACTN</name>
<reference evidence="2 3" key="1">
    <citation type="submission" date="2018-11" db="EMBL/GenBank/DDBJ databases">
        <title>Sequencing the genomes of 1000 actinobacteria strains.</title>
        <authorList>
            <person name="Klenk H.-P."/>
        </authorList>
    </citation>
    <scope>NUCLEOTIDE SEQUENCE [LARGE SCALE GENOMIC DNA]</scope>
    <source>
        <strain evidence="2 3">DSM 44781</strain>
    </source>
</reference>
<feature type="region of interest" description="Disordered" evidence="1">
    <location>
        <begin position="192"/>
        <end position="219"/>
    </location>
</feature>
<evidence type="ECO:0000256" key="1">
    <source>
        <dbReference type="SAM" id="MobiDB-lite"/>
    </source>
</evidence>
<dbReference type="RefSeq" id="WP_123817235.1">
    <property type="nucleotide sequence ID" value="NZ_RKQG01000001.1"/>
</dbReference>
<dbReference type="EMBL" id="RKQG01000001">
    <property type="protein sequence ID" value="RPE32250.1"/>
    <property type="molecule type" value="Genomic_DNA"/>
</dbReference>
<feature type="compositionally biased region" description="Basic and acidic residues" evidence="1">
    <location>
        <begin position="298"/>
        <end position="308"/>
    </location>
</feature>
<gene>
    <name evidence="2" type="ORF">EDD38_0497</name>
</gene>
<sequence>MAASPPVSRSTRLRNAATPSTRSRPGSGNAVHCTSNSPRSAGFARNNSRGASATPSDPFNEDDTAHARHSGSDPGTCRYTPLTVTGSTPFARTNGTVPPAETPTCRATDSDSATCPAPAGQAPCVNSANRCGSATANGVTDNPADASAPAPAPAPAPDVGNVNGIDVCSTSSTCAVVPGNARRNAARTWASAFSSAPSAYRPDTESDSRGSPANRCRIPSATELPVNAVSAANTATANNTVTAAAPSTTPCCPARRTPTGDPRPAVPMSPPQPFRRHPMVWTNPDDGQSAAYPPVKQPPHDHGPDSFDHPPPGRPPPRESEKAP</sequence>
<feature type="compositionally biased region" description="Polar residues" evidence="1">
    <location>
        <begin position="17"/>
        <end position="57"/>
    </location>
</feature>
<accession>A0A3N4RZS0</accession>
<feature type="compositionally biased region" description="Pro residues" evidence="1">
    <location>
        <begin position="264"/>
        <end position="273"/>
    </location>
</feature>
<feature type="compositionally biased region" description="Polar residues" evidence="1">
    <location>
        <begin position="82"/>
        <end position="96"/>
    </location>
</feature>
<organism evidence="2 3">
    <name type="scientific">Kitasatospora cineracea</name>
    <dbReference type="NCBI Taxonomy" id="88074"/>
    <lineage>
        <taxon>Bacteria</taxon>
        <taxon>Bacillati</taxon>
        <taxon>Actinomycetota</taxon>
        <taxon>Actinomycetes</taxon>
        <taxon>Kitasatosporales</taxon>
        <taxon>Streptomycetaceae</taxon>
        <taxon>Kitasatospora</taxon>
    </lineage>
</organism>